<dbReference type="Proteomes" id="UP001595593">
    <property type="component" value="Unassembled WGS sequence"/>
</dbReference>
<dbReference type="EMBL" id="JBHRTN010000006">
    <property type="protein sequence ID" value="MFC3124399.1"/>
    <property type="molecule type" value="Genomic_DNA"/>
</dbReference>
<dbReference type="SUPFAM" id="SSF161098">
    <property type="entry name" value="MetI-like"/>
    <property type="match status" value="1"/>
</dbReference>
<evidence type="ECO:0000256" key="6">
    <source>
        <dbReference type="ARBA" id="ARBA00023136"/>
    </source>
</evidence>
<keyword evidence="4 7" id="KW-0812">Transmembrane</keyword>
<feature type="transmembrane region" description="Helical" evidence="7">
    <location>
        <begin position="274"/>
        <end position="295"/>
    </location>
</feature>
<keyword evidence="2 7" id="KW-0813">Transport</keyword>
<keyword evidence="6 7" id="KW-0472">Membrane</keyword>
<evidence type="ECO:0000256" key="2">
    <source>
        <dbReference type="ARBA" id="ARBA00022448"/>
    </source>
</evidence>
<feature type="transmembrane region" description="Helical" evidence="7">
    <location>
        <begin position="85"/>
        <end position="105"/>
    </location>
</feature>
<accession>A0ABV7FVJ0</accession>
<sequence>MDAGPPTPQGRAAALSRRWRLTPWLFLAPALLPGAIFYLLPVLVSVLLSLAEWDALTPPRWVGWSNYAYLLGVDPLFQRTLGNTFIFAVGSAALGVPLALAIAWAMQGARLQPFWRVVHWLPMVTNAVAIAYAWRFVLDPADGILNHLLGIAGLEGPEWLGSPATAMLSVVLVAGWTSLGQNILLFSIGLGQVDSRLWDAARLDGAGPLRMFWSITLPMLRPTLLFTTITSLINGLGSFALILLLTGGGPAGSTDVTALYFYRMAFEHLRMGRASAAATVLFLLIMVLTLIQLRLLRRGGLDGW</sequence>
<dbReference type="InterPro" id="IPR035906">
    <property type="entry name" value="MetI-like_sf"/>
</dbReference>
<dbReference type="PROSITE" id="PS50928">
    <property type="entry name" value="ABC_TM1"/>
    <property type="match status" value="1"/>
</dbReference>
<dbReference type="InterPro" id="IPR051393">
    <property type="entry name" value="ABC_transporter_permease"/>
</dbReference>
<evidence type="ECO:0000259" key="8">
    <source>
        <dbReference type="PROSITE" id="PS50928"/>
    </source>
</evidence>
<evidence type="ECO:0000256" key="7">
    <source>
        <dbReference type="RuleBase" id="RU363032"/>
    </source>
</evidence>
<keyword evidence="3" id="KW-1003">Cell membrane</keyword>
<evidence type="ECO:0000313" key="10">
    <source>
        <dbReference type="Proteomes" id="UP001595593"/>
    </source>
</evidence>
<name>A0ABV7FVJ0_9PROT</name>
<feature type="transmembrane region" description="Helical" evidence="7">
    <location>
        <begin position="211"/>
        <end position="233"/>
    </location>
</feature>
<protein>
    <submittedName>
        <fullName evidence="9">Carbohydrate ABC transporter permease</fullName>
    </submittedName>
</protein>
<evidence type="ECO:0000313" key="9">
    <source>
        <dbReference type="EMBL" id="MFC3124399.1"/>
    </source>
</evidence>
<keyword evidence="10" id="KW-1185">Reference proteome</keyword>
<reference evidence="10" key="1">
    <citation type="journal article" date="2019" name="Int. J. Syst. Evol. Microbiol.">
        <title>The Global Catalogue of Microorganisms (GCM) 10K type strain sequencing project: providing services to taxonomists for standard genome sequencing and annotation.</title>
        <authorList>
            <consortium name="The Broad Institute Genomics Platform"/>
            <consortium name="The Broad Institute Genome Sequencing Center for Infectious Disease"/>
            <person name="Wu L."/>
            <person name="Ma J."/>
        </authorList>
    </citation>
    <scope>NUCLEOTIDE SEQUENCE [LARGE SCALE GENOMIC DNA]</scope>
    <source>
        <strain evidence="10">KCTC 52094</strain>
    </source>
</reference>
<evidence type="ECO:0000256" key="1">
    <source>
        <dbReference type="ARBA" id="ARBA00004651"/>
    </source>
</evidence>
<evidence type="ECO:0000256" key="5">
    <source>
        <dbReference type="ARBA" id="ARBA00022989"/>
    </source>
</evidence>
<comment type="caution">
    <text evidence="9">The sequence shown here is derived from an EMBL/GenBank/DDBJ whole genome shotgun (WGS) entry which is preliminary data.</text>
</comment>
<feature type="transmembrane region" description="Helical" evidence="7">
    <location>
        <begin position="117"/>
        <end position="137"/>
    </location>
</feature>
<feature type="domain" description="ABC transmembrane type-1" evidence="8">
    <location>
        <begin position="81"/>
        <end position="292"/>
    </location>
</feature>
<feature type="transmembrane region" description="Helical" evidence="7">
    <location>
        <begin position="24"/>
        <end position="51"/>
    </location>
</feature>
<dbReference type="PANTHER" id="PTHR30193">
    <property type="entry name" value="ABC TRANSPORTER PERMEASE PROTEIN"/>
    <property type="match status" value="1"/>
</dbReference>
<dbReference type="CDD" id="cd06261">
    <property type="entry name" value="TM_PBP2"/>
    <property type="match status" value="1"/>
</dbReference>
<keyword evidence="5 7" id="KW-1133">Transmembrane helix</keyword>
<comment type="similarity">
    <text evidence="7">Belongs to the binding-protein-dependent transport system permease family.</text>
</comment>
<dbReference type="RefSeq" id="WP_379594819.1">
    <property type="nucleotide sequence ID" value="NZ_JBHRTN010000006.1"/>
</dbReference>
<evidence type="ECO:0000256" key="4">
    <source>
        <dbReference type="ARBA" id="ARBA00022692"/>
    </source>
</evidence>
<evidence type="ECO:0000256" key="3">
    <source>
        <dbReference type="ARBA" id="ARBA00022475"/>
    </source>
</evidence>
<dbReference type="InterPro" id="IPR000515">
    <property type="entry name" value="MetI-like"/>
</dbReference>
<dbReference type="Gene3D" id="1.10.3720.10">
    <property type="entry name" value="MetI-like"/>
    <property type="match status" value="1"/>
</dbReference>
<comment type="subcellular location">
    <subcellularLocation>
        <location evidence="1 7">Cell membrane</location>
        <topology evidence="1 7">Multi-pass membrane protein</topology>
    </subcellularLocation>
</comment>
<dbReference type="PANTHER" id="PTHR30193:SF37">
    <property type="entry name" value="INNER MEMBRANE ABC TRANSPORTER PERMEASE PROTEIN YCJO"/>
    <property type="match status" value="1"/>
</dbReference>
<gene>
    <name evidence="9" type="ORF">ACFOD4_04935</name>
</gene>
<dbReference type="Pfam" id="PF00528">
    <property type="entry name" value="BPD_transp_1"/>
    <property type="match status" value="1"/>
</dbReference>
<proteinExistence type="inferred from homology"/>
<organism evidence="9 10">
    <name type="scientific">Teichococcus globiformis</name>
    <dbReference type="NCBI Taxonomy" id="2307229"/>
    <lineage>
        <taxon>Bacteria</taxon>
        <taxon>Pseudomonadati</taxon>
        <taxon>Pseudomonadota</taxon>
        <taxon>Alphaproteobacteria</taxon>
        <taxon>Acetobacterales</taxon>
        <taxon>Roseomonadaceae</taxon>
        <taxon>Roseomonas</taxon>
    </lineage>
</organism>
<feature type="transmembrane region" description="Helical" evidence="7">
    <location>
        <begin position="166"/>
        <end position="190"/>
    </location>
</feature>
<feature type="transmembrane region" description="Helical" evidence="7">
    <location>
        <begin position="239"/>
        <end position="262"/>
    </location>
</feature>